<dbReference type="PANTHER" id="PTHR11240">
    <property type="entry name" value="RIBONUCLEASE T2"/>
    <property type="match status" value="1"/>
</dbReference>
<reference evidence="4 5" key="1">
    <citation type="submission" date="2018-04" db="EMBL/GenBank/DDBJ databases">
        <title>Pararhodobacter oceanense sp. nov., isolated from marine intertidal sediment.</title>
        <authorList>
            <person name="Wang X.-L."/>
            <person name="Du Z.-J."/>
        </authorList>
    </citation>
    <scope>NUCLEOTIDE SEQUENCE [LARGE SCALE GENOMIC DNA]</scope>
    <source>
        <strain evidence="4 5">AM505</strain>
    </source>
</reference>
<dbReference type="AlphaFoldDB" id="A0A2T8HYT7"/>
<organism evidence="4 5">
    <name type="scientific">Pararhodobacter oceanensis</name>
    <dbReference type="NCBI Taxonomy" id="2172121"/>
    <lineage>
        <taxon>Bacteria</taxon>
        <taxon>Pseudomonadati</taxon>
        <taxon>Pseudomonadota</taxon>
        <taxon>Alphaproteobacteria</taxon>
        <taxon>Rhodobacterales</taxon>
        <taxon>Paracoccaceae</taxon>
        <taxon>Pararhodobacter</taxon>
    </lineage>
</organism>
<dbReference type="PANTHER" id="PTHR11240:SF22">
    <property type="entry name" value="RIBONUCLEASE T2"/>
    <property type="match status" value="1"/>
</dbReference>
<evidence type="ECO:0000256" key="2">
    <source>
        <dbReference type="RuleBase" id="RU004328"/>
    </source>
</evidence>
<dbReference type="PROSITE" id="PS00530">
    <property type="entry name" value="RNASE_T2_1"/>
    <property type="match status" value="1"/>
</dbReference>
<name>A0A2T8HYT7_9RHOB</name>
<gene>
    <name evidence="4" type="ORF">DDE20_03250</name>
</gene>
<dbReference type="InterPro" id="IPR036430">
    <property type="entry name" value="RNase_T2-like_sf"/>
</dbReference>
<accession>A0A2T8HYT7</accession>
<keyword evidence="5" id="KW-1185">Reference proteome</keyword>
<dbReference type="Pfam" id="PF00445">
    <property type="entry name" value="Ribonuclease_T2"/>
    <property type="match status" value="1"/>
</dbReference>
<evidence type="ECO:0000313" key="5">
    <source>
        <dbReference type="Proteomes" id="UP000245911"/>
    </source>
</evidence>
<dbReference type="InterPro" id="IPR001568">
    <property type="entry name" value="RNase_T2-like"/>
</dbReference>
<dbReference type="GO" id="GO:0006401">
    <property type="term" value="P:RNA catabolic process"/>
    <property type="evidence" value="ECO:0007669"/>
    <property type="project" value="TreeGrafter"/>
</dbReference>
<dbReference type="EMBL" id="QDKM01000001">
    <property type="protein sequence ID" value="PVH30559.1"/>
    <property type="molecule type" value="Genomic_DNA"/>
</dbReference>
<dbReference type="Gene3D" id="3.90.730.10">
    <property type="entry name" value="Ribonuclease T2-like"/>
    <property type="match status" value="1"/>
</dbReference>
<evidence type="ECO:0000313" key="4">
    <source>
        <dbReference type="EMBL" id="PVH30559.1"/>
    </source>
</evidence>
<keyword evidence="3" id="KW-0732">Signal</keyword>
<protein>
    <submittedName>
        <fullName evidence="4">Ribonuclease T</fullName>
    </submittedName>
</protein>
<dbReference type="OrthoDB" id="4720638at2"/>
<dbReference type="GO" id="GO:0033897">
    <property type="term" value="F:ribonuclease T2 activity"/>
    <property type="evidence" value="ECO:0007669"/>
    <property type="project" value="InterPro"/>
</dbReference>
<comment type="caution">
    <text evidence="4">The sequence shown here is derived from an EMBL/GenBank/DDBJ whole genome shotgun (WGS) entry which is preliminary data.</text>
</comment>
<comment type="similarity">
    <text evidence="1 2">Belongs to the RNase T2 family.</text>
</comment>
<dbReference type="Proteomes" id="UP000245911">
    <property type="component" value="Unassembled WGS sequence"/>
</dbReference>
<dbReference type="SUPFAM" id="SSF55895">
    <property type="entry name" value="Ribonuclease Rh-like"/>
    <property type="match status" value="1"/>
</dbReference>
<evidence type="ECO:0000256" key="3">
    <source>
        <dbReference type="SAM" id="SignalP"/>
    </source>
</evidence>
<feature type="chain" id="PRO_5015655006" evidence="3">
    <location>
        <begin position="29"/>
        <end position="222"/>
    </location>
</feature>
<proteinExistence type="inferred from homology"/>
<dbReference type="RefSeq" id="WP_116556977.1">
    <property type="nucleotide sequence ID" value="NZ_QDKM01000001.1"/>
</dbReference>
<dbReference type="InterPro" id="IPR018188">
    <property type="entry name" value="RNase_T2_His_AS_1"/>
</dbReference>
<sequence>MRPTHRLLCALVPIIAALGLFAAPTAQAQNHAGEFDHYLLALSWIPAYCAEDGDARDDPRCEDDSAIGWAVHGLWPQHARGDWPEYCTTNERNPSRRETADQADLFGASGAAWHQWNKHGRCTGLSSRNYYRLVRHAVDQIALPEVFEAITREFEIDPDVIEAAFIEANPGLTHDMLVTSCPGGEMVELRVCLTRDLEPRLCDAATLRRECRYESTRLLPLR</sequence>
<dbReference type="GO" id="GO:0003723">
    <property type="term" value="F:RNA binding"/>
    <property type="evidence" value="ECO:0007669"/>
    <property type="project" value="InterPro"/>
</dbReference>
<feature type="signal peptide" evidence="3">
    <location>
        <begin position="1"/>
        <end position="28"/>
    </location>
</feature>
<evidence type="ECO:0000256" key="1">
    <source>
        <dbReference type="ARBA" id="ARBA00007469"/>
    </source>
</evidence>